<comment type="caution">
    <text evidence="4">The sequence shown here is derived from an EMBL/GenBank/DDBJ whole genome shotgun (WGS) entry which is preliminary data.</text>
</comment>
<dbReference type="SUPFAM" id="SSF117281">
    <property type="entry name" value="Kelch motif"/>
    <property type="match status" value="1"/>
</dbReference>
<evidence type="ECO:0000313" key="5">
    <source>
        <dbReference type="Proteomes" id="UP000284403"/>
    </source>
</evidence>
<reference evidence="4 5" key="1">
    <citation type="journal article" date="2018" name="BMC Genomics">
        <title>Genomic comparison of Trypanosoma conorhini and Trypanosoma rangeli to Trypanosoma cruzi strains of high and low virulence.</title>
        <authorList>
            <person name="Bradwell K.R."/>
            <person name="Koparde V.N."/>
            <person name="Matveyev A.V."/>
            <person name="Serrano M.G."/>
            <person name="Alves J.M."/>
            <person name="Parikh H."/>
            <person name="Huang B."/>
            <person name="Lee V."/>
            <person name="Espinosa-Alvarez O."/>
            <person name="Ortiz P.A."/>
            <person name="Costa-Martins A.G."/>
            <person name="Teixeira M.M."/>
            <person name="Buck G.A."/>
        </authorList>
    </citation>
    <scope>NUCLEOTIDE SEQUENCE [LARGE SCALE GENOMIC DNA]</scope>
    <source>
        <strain evidence="4 5">025E</strain>
    </source>
</reference>
<dbReference type="GeneID" id="40315315"/>
<organism evidence="4 5">
    <name type="scientific">Trypanosoma conorhini</name>
    <dbReference type="NCBI Taxonomy" id="83891"/>
    <lineage>
        <taxon>Eukaryota</taxon>
        <taxon>Discoba</taxon>
        <taxon>Euglenozoa</taxon>
        <taxon>Kinetoplastea</taxon>
        <taxon>Metakinetoplastina</taxon>
        <taxon>Trypanosomatida</taxon>
        <taxon>Trypanosomatidae</taxon>
        <taxon>Trypanosoma</taxon>
    </lineage>
</organism>
<dbReference type="Gene3D" id="2.120.10.80">
    <property type="entry name" value="Kelch-type beta propeller"/>
    <property type="match status" value="1"/>
</dbReference>
<evidence type="ECO:0000256" key="3">
    <source>
        <dbReference type="SAM" id="MobiDB-lite"/>
    </source>
</evidence>
<feature type="compositionally biased region" description="Basic and acidic residues" evidence="3">
    <location>
        <begin position="126"/>
        <end position="141"/>
    </location>
</feature>
<protein>
    <submittedName>
        <fullName evidence="4">Uncharacterized protein</fullName>
    </submittedName>
</protein>
<dbReference type="Pfam" id="PF24681">
    <property type="entry name" value="Kelch_KLHDC2_KLHL20_DRC7"/>
    <property type="match status" value="1"/>
</dbReference>
<dbReference type="AlphaFoldDB" id="A0A422Q7W4"/>
<dbReference type="PANTHER" id="PTHR46093">
    <property type="entry name" value="ACYL-COA-BINDING DOMAIN-CONTAINING PROTEIN 5"/>
    <property type="match status" value="1"/>
</dbReference>
<dbReference type="EMBL" id="MKKU01000058">
    <property type="protein sequence ID" value="RNF26075.1"/>
    <property type="molecule type" value="Genomic_DNA"/>
</dbReference>
<dbReference type="OrthoDB" id="10251809at2759"/>
<keyword evidence="2" id="KW-0677">Repeat</keyword>
<gene>
    <name evidence="4" type="ORF">Tco025E_01704</name>
</gene>
<proteinExistence type="predicted"/>
<evidence type="ECO:0000256" key="2">
    <source>
        <dbReference type="ARBA" id="ARBA00022737"/>
    </source>
</evidence>
<dbReference type="Proteomes" id="UP000284403">
    <property type="component" value="Unassembled WGS sequence"/>
</dbReference>
<accession>A0A422Q7W4</accession>
<dbReference type="PANTHER" id="PTHR46093:SF18">
    <property type="entry name" value="FIBRONECTIN TYPE-III DOMAIN-CONTAINING PROTEIN"/>
    <property type="match status" value="1"/>
</dbReference>
<sequence>MPAKKGKAKDSVEDNTPPGILRACVEYCDSANTPVWHRMGHLSYVHPRSGLLYVVGGCDAKALPQAIKASPYETKLDSMPFAEWWDAGTRVWGGGGGGGGGSSASSRPQTPQVVAVPRSPILVQKRQNDAEKGEEGEERRNSTSVIVGAAACASAVPLYPLQVPDGFSWPTLAATVVHWEPTRKEDRVVAATTGPIDSILTPSEAVKAVGEAASDADGTDGAALSDAPEVREHPVILFVGGWKGNCRSIHTVGVDMDRGTPLQIRGGMPAVSLPSTCLTGSAVNDCVYVFGGNTGGATGASSIMRTLDLTSRKWGERTGEEAPNSLPLPRSSHVAGVLLNRYIVIHGGRRLASAPAGTPAKGRKSIQKAPQPIEKLGLDFCNDVAVYDLEKKRWAATALPVGSLGPPPRYGHAACVLSPTELLLHGGIGVDGSVLSDAWILRLLERNEANVYIAWVKLAPPEADAVPFPSRCHHSLAAAGRRVFITGGVCQKEKVEDICIMDVEPLKQMVPLRAEGRRRTATPNDARRTPA</sequence>
<dbReference type="InterPro" id="IPR015915">
    <property type="entry name" value="Kelch-typ_b-propeller"/>
</dbReference>
<keyword evidence="1" id="KW-0880">Kelch repeat</keyword>
<evidence type="ECO:0000313" key="4">
    <source>
        <dbReference type="EMBL" id="RNF26075.1"/>
    </source>
</evidence>
<dbReference type="RefSeq" id="XP_029231281.1">
    <property type="nucleotide sequence ID" value="XM_029368641.1"/>
</dbReference>
<feature type="region of interest" description="Disordered" evidence="3">
    <location>
        <begin position="92"/>
        <end position="142"/>
    </location>
</feature>
<keyword evidence="5" id="KW-1185">Reference proteome</keyword>
<name>A0A422Q7W4_9TRYP</name>
<feature type="compositionally biased region" description="Polar residues" evidence="3">
    <location>
        <begin position="103"/>
        <end position="112"/>
    </location>
</feature>
<evidence type="ECO:0000256" key="1">
    <source>
        <dbReference type="ARBA" id="ARBA00022441"/>
    </source>
</evidence>
<feature type="compositionally biased region" description="Gly residues" evidence="3">
    <location>
        <begin position="92"/>
        <end position="102"/>
    </location>
</feature>